<dbReference type="GO" id="GO:0016491">
    <property type="term" value="F:oxidoreductase activity"/>
    <property type="evidence" value="ECO:0007669"/>
    <property type="project" value="UniProtKB-KW"/>
</dbReference>
<dbReference type="InterPro" id="IPR002347">
    <property type="entry name" value="SDR_fam"/>
</dbReference>
<accession>A0ABW7ATR8</accession>
<evidence type="ECO:0000256" key="1">
    <source>
        <dbReference type="ARBA" id="ARBA00006484"/>
    </source>
</evidence>
<sequence>MSAQHDPSLALRCLVTGATGIGAAVSLRLADLGHRVFVVSLDPGECRSLTGRLGERSAGFHAADLRAEDAAVAAFTAADQALGGLDLVVAVAGGSGRRFGDGPLHEVTLHAWEETLRLNLTTAFLTAREAVRRLRRTGGSLVLVGSVLATRPSPDLFGTHAYAAAKAAIGGLATTLASTYAPDGVRVNAVAPGLVRTPMARRAADDPVIQEYARRKQPLAAGMIEPGAVAAAVCAIGLAEGVTGQTVAVDGGWSVSEA</sequence>
<evidence type="ECO:0000313" key="4">
    <source>
        <dbReference type="Proteomes" id="UP001603978"/>
    </source>
</evidence>
<dbReference type="RefSeq" id="WP_393174250.1">
    <property type="nucleotide sequence ID" value="NZ_JBICRM010000036.1"/>
</dbReference>
<protein>
    <submittedName>
        <fullName evidence="3">SDR family NAD(P)-dependent oxidoreductase</fullName>
        <ecNumber evidence="3">1.1.1.-</ecNumber>
    </submittedName>
</protein>
<evidence type="ECO:0000256" key="2">
    <source>
        <dbReference type="ARBA" id="ARBA00023002"/>
    </source>
</evidence>
<dbReference type="CDD" id="cd05233">
    <property type="entry name" value="SDR_c"/>
    <property type="match status" value="1"/>
</dbReference>
<dbReference type="PROSITE" id="PS00061">
    <property type="entry name" value="ADH_SHORT"/>
    <property type="match status" value="1"/>
</dbReference>
<dbReference type="InterPro" id="IPR036291">
    <property type="entry name" value="NAD(P)-bd_dom_sf"/>
</dbReference>
<comment type="caution">
    <text evidence="3">The sequence shown here is derived from an EMBL/GenBank/DDBJ whole genome shotgun (WGS) entry which is preliminary data.</text>
</comment>
<keyword evidence="2 3" id="KW-0560">Oxidoreductase</keyword>
<dbReference type="SUPFAM" id="SSF51735">
    <property type="entry name" value="NAD(P)-binding Rossmann-fold domains"/>
    <property type="match status" value="1"/>
</dbReference>
<dbReference type="InterPro" id="IPR020904">
    <property type="entry name" value="Sc_DH/Rdtase_CS"/>
</dbReference>
<organism evidence="3 4">
    <name type="scientific">Nonomuraea marmarensis</name>
    <dbReference type="NCBI Taxonomy" id="3351344"/>
    <lineage>
        <taxon>Bacteria</taxon>
        <taxon>Bacillati</taxon>
        <taxon>Actinomycetota</taxon>
        <taxon>Actinomycetes</taxon>
        <taxon>Streptosporangiales</taxon>
        <taxon>Streptosporangiaceae</taxon>
        <taxon>Nonomuraea</taxon>
    </lineage>
</organism>
<gene>
    <name evidence="3" type="ORF">ACFLIM_40370</name>
</gene>
<comment type="similarity">
    <text evidence="1">Belongs to the short-chain dehydrogenases/reductases (SDR) family.</text>
</comment>
<dbReference type="Gene3D" id="3.40.50.720">
    <property type="entry name" value="NAD(P)-binding Rossmann-like Domain"/>
    <property type="match status" value="1"/>
</dbReference>
<proteinExistence type="inferred from homology"/>
<dbReference type="PRINTS" id="PR00081">
    <property type="entry name" value="GDHRDH"/>
</dbReference>
<dbReference type="EMBL" id="JBICRM010000036">
    <property type="protein sequence ID" value="MFG1709463.1"/>
    <property type="molecule type" value="Genomic_DNA"/>
</dbReference>
<dbReference type="EC" id="1.1.1.-" evidence="3"/>
<dbReference type="PANTHER" id="PTHR43639:SF1">
    <property type="entry name" value="SHORT-CHAIN DEHYDROGENASE_REDUCTASE FAMILY PROTEIN"/>
    <property type="match status" value="1"/>
</dbReference>
<reference evidence="3 4" key="1">
    <citation type="submission" date="2024-10" db="EMBL/GenBank/DDBJ databases">
        <authorList>
            <person name="Topkara A.R."/>
            <person name="Saygin H."/>
        </authorList>
    </citation>
    <scope>NUCLEOTIDE SEQUENCE [LARGE SCALE GENOMIC DNA]</scope>
    <source>
        <strain evidence="3 4">M3C6</strain>
    </source>
</reference>
<evidence type="ECO:0000313" key="3">
    <source>
        <dbReference type="EMBL" id="MFG1709463.1"/>
    </source>
</evidence>
<dbReference type="Pfam" id="PF13561">
    <property type="entry name" value="adh_short_C2"/>
    <property type="match status" value="1"/>
</dbReference>
<keyword evidence="4" id="KW-1185">Reference proteome</keyword>
<dbReference type="Proteomes" id="UP001603978">
    <property type="component" value="Unassembled WGS sequence"/>
</dbReference>
<dbReference type="PANTHER" id="PTHR43639">
    <property type="entry name" value="OXIDOREDUCTASE, SHORT-CHAIN DEHYDROGENASE/REDUCTASE FAMILY (AFU_ORTHOLOGUE AFUA_5G02870)"/>
    <property type="match status" value="1"/>
</dbReference>
<name>A0ABW7ATR8_9ACTN</name>